<proteinExistence type="predicted"/>
<accession>A0A0H3PJ35</accession>
<dbReference type="Pfam" id="PF13442">
    <property type="entry name" value="Cytochrome_CBB3"/>
    <property type="match status" value="1"/>
</dbReference>
<feature type="chain" id="PRO_5002617663" evidence="5">
    <location>
        <begin position="22"/>
        <end position="141"/>
    </location>
</feature>
<feature type="domain" description="Cytochrome c" evidence="6">
    <location>
        <begin position="74"/>
        <end position="137"/>
    </location>
</feature>
<dbReference type="EMBL" id="CP000538">
    <property type="protein sequence ID" value="EAQ73180.1"/>
    <property type="molecule type" value="Genomic_DNA"/>
</dbReference>
<dbReference type="RefSeq" id="WP_002854243.1">
    <property type="nucleotide sequence ID" value="NC_008787.1"/>
</dbReference>
<dbReference type="KEGG" id="cjj:CJJ81176_0194"/>
<keyword evidence="1" id="KW-0349">Heme</keyword>
<keyword evidence="3" id="KW-0408">Iron</keyword>
<evidence type="ECO:0000313" key="8">
    <source>
        <dbReference type="Proteomes" id="UP000000646"/>
    </source>
</evidence>
<feature type="signal peptide" evidence="5">
    <location>
        <begin position="1"/>
        <end position="21"/>
    </location>
</feature>
<dbReference type="InterPro" id="IPR036909">
    <property type="entry name" value="Cyt_c-like_dom_sf"/>
</dbReference>
<evidence type="ECO:0000313" key="7">
    <source>
        <dbReference type="EMBL" id="EAQ73180.1"/>
    </source>
</evidence>
<dbReference type="Gene3D" id="1.10.760.10">
    <property type="entry name" value="Cytochrome c-like domain"/>
    <property type="match status" value="1"/>
</dbReference>
<dbReference type="GO" id="GO:0046872">
    <property type="term" value="F:metal ion binding"/>
    <property type="evidence" value="ECO:0007669"/>
    <property type="project" value="UniProtKB-KW"/>
</dbReference>
<evidence type="ECO:0000256" key="3">
    <source>
        <dbReference type="ARBA" id="ARBA00023004"/>
    </source>
</evidence>
<dbReference type="InterPro" id="IPR009056">
    <property type="entry name" value="Cyt_c-like_dom"/>
</dbReference>
<dbReference type="PROSITE" id="PS51257">
    <property type="entry name" value="PROKAR_LIPOPROTEIN"/>
    <property type="match status" value="1"/>
</dbReference>
<gene>
    <name evidence="7" type="ordered locus">CJJ81176_0194</name>
</gene>
<sequence length="141" mass="15821">MQKAKILIALSFFLLVLSACSNDEKNISKTQNTDQEVVQIEQNDEKTELSDSNLPLPVDDEAQSSDDEHEANPTIINSLYKQKCATCHGEKGELKPKNSTAIKTLGNKIFIQKIKMIKDKNHSFLSDEQIQNLADFINKGK</sequence>
<keyword evidence="5" id="KW-0732">Signal</keyword>
<evidence type="ECO:0000256" key="2">
    <source>
        <dbReference type="ARBA" id="ARBA00022723"/>
    </source>
</evidence>
<evidence type="ECO:0000256" key="1">
    <source>
        <dbReference type="ARBA" id="ARBA00022617"/>
    </source>
</evidence>
<dbReference type="GO" id="GO:0020037">
    <property type="term" value="F:heme binding"/>
    <property type="evidence" value="ECO:0007669"/>
    <property type="project" value="InterPro"/>
</dbReference>
<evidence type="ECO:0000259" key="6">
    <source>
        <dbReference type="Pfam" id="PF13442"/>
    </source>
</evidence>
<keyword evidence="2" id="KW-0479">Metal-binding</keyword>
<feature type="region of interest" description="Disordered" evidence="4">
    <location>
        <begin position="42"/>
        <end position="72"/>
    </location>
</feature>
<dbReference type="Proteomes" id="UP000000646">
    <property type="component" value="Chromosome"/>
</dbReference>
<dbReference type="SUPFAM" id="SSF46626">
    <property type="entry name" value="Cytochrome c"/>
    <property type="match status" value="1"/>
</dbReference>
<dbReference type="HOGENOM" id="CLU_1821822_0_0_7"/>
<evidence type="ECO:0000256" key="4">
    <source>
        <dbReference type="SAM" id="MobiDB-lite"/>
    </source>
</evidence>
<feature type="compositionally biased region" description="Acidic residues" evidence="4">
    <location>
        <begin position="58"/>
        <end position="69"/>
    </location>
</feature>
<reference evidence="8" key="1">
    <citation type="submission" date="2006-12" db="EMBL/GenBank/DDBJ databases">
        <authorList>
            <person name="Fouts D.E."/>
            <person name="Nelson K.E."/>
            <person name="Sebastian Y."/>
        </authorList>
    </citation>
    <scope>NUCLEOTIDE SEQUENCE [LARGE SCALE GENOMIC DNA]</scope>
    <source>
        <strain evidence="8">81-176</strain>
    </source>
</reference>
<dbReference type="AlphaFoldDB" id="A0A0H3PJ35"/>
<dbReference type="eggNOG" id="COG2863">
    <property type="taxonomic scope" value="Bacteria"/>
</dbReference>
<organism evidence="7 8">
    <name type="scientific">Campylobacter jejuni subsp. jejuni serotype O:23/36 (strain 81-176)</name>
    <dbReference type="NCBI Taxonomy" id="354242"/>
    <lineage>
        <taxon>Bacteria</taxon>
        <taxon>Pseudomonadati</taxon>
        <taxon>Campylobacterota</taxon>
        <taxon>Epsilonproteobacteria</taxon>
        <taxon>Campylobacterales</taxon>
        <taxon>Campylobacteraceae</taxon>
        <taxon>Campylobacter</taxon>
    </lineage>
</organism>
<protein>
    <submittedName>
        <fullName evidence="7">Cytochrome c family protein</fullName>
    </submittedName>
</protein>
<name>A0A0H3PJ35_CAMJJ</name>
<evidence type="ECO:0000256" key="5">
    <source>
        <dbReference type="SAM" id="SignalP"/>
    </source>
</evidence>
<dbReference type="GO" id="GO:0009055">
    <property type="term" value="F:electron transfer activity"/>
    <property type="evidence" value="ECO:0007669"/>
    <property type="project" value="InterPro"/>
</dbReference>